<feature type="chain" id="PRO_5005513436" description="Lipoprotein" evidence="2">
    <location>
        <begin position="25"/>
        <end position="218"/>
    </location>
</feature>
<dbReference type="Proteomes" id="UP000037660">
    <property type="component" value="Unassembled WGS sequence"/>
</dbReference>
<gene>
    <name evidence="3" type="ORF">ISF6_0371</name>
</gene>
<organism evidence="3 4">
    <name type="scientific">Piscinibacter sakaiensis</name>
    <name type="common">Ideonella sakaiensis</name>
    <dbReference type="NCBI Taxonomy" id="1547922"/>
    <lineage>
        <taxon>Bacteria</taxon>
        <taxon>Pseudomonadati</taxon>
        <taxon>Pseudomonadota</taxon>
        <taxon>Betaproteobacteria</taxon>
        <taxon>Burkholderiales</taxon>
        <taxon>Sphaerotilaceae</taxon>
        <taxon>Piscinibacter</taxon>
    </lineage>
</organism>
<comment type="caution">
    <text evidence="3">The sequence shown here is derived from an EMBL/GenBank/DDBJ whole genome shotgun (WGS) entry which is preliminary data.</text>
</comment>
<feature type="signal peptide" evidence="2">
    <location>
        <begin position="1"/>
        <end position="24"/>
    </location>
</feature>
<dbReference type="InterPro" id="IPR021727">
    <property type="entry name" value="DUF3299"/>
</dbReference>
<sequence length="218" mass="22504">MRTVGLAAGLAAALLALGLPRAEAQATAAGPAPKAADSRAAPARPAAAPAAPAARGGVREITWDALMPADWDPMKGIKAANFGMFSDADPRAAALLKEMRDSWDNAPVNAAMNGATVRIPGYVVPLEESKAGLSEFLLVPYFGACIHSPPPPANQIIHVLRKTPVKGIQSMDPVWVAGTLKTSRSDTFMGVSGYQLEASVVEPYTDPPPAAASGAKAR</sequence>
<dbReference type="STRING" id="1547922.ISF6_0371"/>
<evidence type="ECO:0008006" key="5">
    <source>
        <dbReference type="Google" id="ProtNLM"/>
    </source>
</evidence>
<evidence type="ECO:0000256" key="2">
    <source>
        <dbReference type="SAM" id="SignalP"/>
    </source>
</evidence>
<keyword evidence="2" id="KW-0732">Signal</keyword>
<evidence type="ECO:0000313" key="4">
    <source>
        <dbReference type="Proteomes" id="UP000037660"/>
    </source>
</evidence>
<evidence type="ECO:0000313" key="3">
    <source>
        <dbReference type="EMBL" id="GAP34888.1"/>
    </source>
</evidence>
<reference evidence="3 4" key="2">
    <citation type="journal article" date="2016" name="Science">
        <title>A bacterium that degrades and assimilates poly(ethylene terephthalate).</title>
        <authorList>
            <person name="Yoshida S."/>
            <person name="Hiraga K."/>
            <person name="Takehana T."/>
            <person name="Taniguchi I."/>
            <person name="Yamaji H."/>
            <person name="Maeda Y."/>
            <person name="Toyohara K."/>
            <person name="Miyamoto K."/>
            <person name="Kimura Y."/>
            <person name="Oda K."/>
        </authorList>
    </citation>
    <scope>NUCLEOTIDE SEQUENCE [LARGE SCALE GENOMIC DNA]</scope>
    <source>
        <strain evidence="4">NBRC 110686 / TISTR 2288 / 201-F6</strain>
    </source>
</reference>
<name>A0A0K8NWY8_PISS1</name>
<feature type="region of interest" description="Disordered" evidence="1">
    <location>
        <begin position="28"/>
        <end position="53"/>
    </location>
</feature>
<proteinExistence type="predicted"/>
<dbReference type="AlphaFoldDB" id="A0A0K8NWY8"/>
<reference evidence="4" key="1">
    <citation type="submission" date="2015-07" db="EMBL/GenBank/DDBJ databases">
        <title>Discovery of a poly(ethylene terephthalate assimilation.</title>
        <authorList>
            <person name="Yoshida S."/>
            <person name="Hiraga K."/>
            <person name="Takehana T."/>
            <person name="Taniguchi I."/>
            <person name="Yamaji H."/>
            <person name="Maeda Y."/>
            <person name="Toyohara K."/>
            <person name="Miyamoto K."/>
            <person name="Kimura Y."/>
            <person name="Oda K."/>
        </authorList>
    </citation>
    <scope>NUCLEOTIDE SEQUENCE [LARGE SCALE GENOMIC DNA]</scope>
    <source>
        <strain evidence="4">NBRC 110686 / TISTR 2288 / 201-F6</strain>
    </source>
</reference>
<evidence type="ECO:0000256" key="1">
    <source>
        <dbReference type="SAM" id="MobiDB-lite"/>
    </source>
</evidence>
<keyword evidence="4" id="KW-1185">Reference proteome</keyword>
<protein>
    <recommendedName>
        <fullName evidence="5">Lipoprotein</fullName>
    </recommendedName>
</protein>
<dbReference type="EMBL" id="BBYR01000011">
    <property type="protein sequence ID" value="GAP34888.1"/>
    <property type="molecule type" value="Genomic_DNA"/>
</dbReference>
<dbReference type="Gene3D" id="2.40.50.870">
    <property type="entry name" value="Protein of unknown function (DUF3299)"/>
    <property type="match status" value="1"/>
</dbReference>
<accession>A0A0K8NWY8</accession>
<dbReference type="Pfam" id="PF11736">
    <property type="entry name" value="DUF3299"/>
    <property type="match status" value="1"/>
</dbReference>